<name>A0A1M6H098_9ACTN</name>
<dbReference type="Proteomes" id="UP000184512">
    <property type="component" value="Unassembled WGS sequence"/>
</dbReference>
<dbReference type="RefSeq" id="WP_073187403.1">
    <property type="nucleotide sequence ID" value="NZ_FQZG01000029.1"/>
</dbReference>
<gene>
    <name evidence="1" type="ORF">SAMN02745244_01847</name>
</gene>
<dbReference type="STRING" id="1123357.SAMN02745244_01847"/>
<organism evidence="1 2">
    <name type="scientific">Tessaracoccus bendigoensis DSM 12906</name>
    <dbReference type="NCBI Taxonomy" id="1123357"/>
    <lineage>
        <taxon>Bacteria</taxon>
        <taxon>Bacillati</taxon>
        <taxon>Actinomycetota</taxon>
        <taxon>Actinomycetes</taxon>
        <taxon>Propionibacteriales</taxon>
        <taxon>Propionibacteriaceae</taxon>
        <taxon>Tessaracoccus</taxon>
    </lineage>
</organism>
<evidence type="ECO:0000313" key="2">
    <source>
        <dbReference type="Proteomes" id="UP000184512"/>
    </source>
</evidence>
<dbReference type="EMBL" id="FQZG01000029">
    <property type="protein sequence ID" value="SHJ15606.1"/>
    <property type="molecule type" value="Genomic_DNA"/>
</dbReference>
<proteinExistence type="predicted"/>
<dbReference type="AlphaFoldDB" id="A0A1M6H098"/>
<evidence type="ECO:0000313" key="1">
    <source>
        <dbReference type="EMBL" id="SHJ15606.1"/>
    </source>
</evidence>
<sequence>MGDYTQTAITDPALRALVEASECDYHGYGDGVEVLVNGAGSVRRVMVDVERATAAVIVGAQLTTALNQALDRAEEAILNVLRGHPALEPQLTDIIGDGLPDSIPTMSGAELAGDFQGNAADGEVVAHVSGRSRRFVSIYLYRVSPELVSAVAEAANRALAAAELGSDDAVPLDDAIDATLARLDARLSSISSGLDQVEASLDETLAGLG</sequence>
<keyword evidence="2" id="KW-1185">Reference proteome</keyword>
<accession>A0A1M6H098</accession>
<protein>
    <recommendedName>
        <fullName evidence="3">YbaB/EbfC DNA-binding family protein</fullName>
    </recommendedName>
</protein>
<reference evidence="2" key="1">
    <citation type="submission" date="2016-11" db="EMBL/GenBank/DDBJ databases">
        <authorList>
            <person name="Varghese N."/>
            <person name="Submissions S."/>
        </authorList>
    </citation>
    <scope>NUCLEOTIDE SEQUENCE [LARGE SCALE GENOMIC DNA]</scope>
    <source>
        <strain evidence="2">DSM 12906</strain>
    </source>
</reference>
<evidence type="ECO:0008006" key="3">
    <source>
        <dbReference type="Google" id="ProtNLM"/>
    </source>
</evidence>